<dbReference type="OrthoDB" id="9816120at2"/>
<dbReference type="AlphaFoldDB" id="A0A9Q6Z602"/>
<reference evidence="1 2" key="1">
    <citation type="submission" date="2021-01" db="EMBL/GenBank/DDBJ databases">
        <title>FDA dAtabase for Regulatory Grade micrObial Sequences (FDA-ARGOS): Supporting development and validation of Infectious Disease Dx tests.</title>
        <authorList>
            <person name="Sproer C."/>
            <person name="Gronow S."/>
            <person name="Severitt S."/>
            <person name="Schroder I."/>
            <person name="Tallon L."/>
            <person name="Sadzewicz L."/>
            <person name="Zhao X."/>
            <person name="Boylan J."/>
            <person name="Ott S."/>
            <person name="Bowen H."/>
            <person name="Vavikolanu K."/>
            <person name="Mehta A."/>
            <person name="Aluvathingal J."/>
            <person name="Nadendla S."/>
            <person name="Lowell S."/>
            <person name="Myers T."/>
            <person name="Yan Y."/>
            <person name="Sichtig H."/>
        </authorList>
    </citation>
    <scope>NUCLEOTIDE SEQUENCE [LARGE SCALE GENOMIC DNA]</scope>
    <source>
        <strain evidence="1 2">FDAARGOS_1131</strain>
    </source>
</reference>
<dbReference type="Proteomes" id="UP000596202">
    <property type="component" value="Chromosome"/>
</dbReference>
<gene>
    <name evidence="1" type="ORF">I6I88_06120</name>
</gene>
<accession>A0A9Q6Z602</accession>
<protein>
    <submittedName>
        <fullName evidence="1">Uncharacterized protein</fullName>
    </submittedName>
</protein>
<evidence type="ECO:0000313" key="2">
    <source>
        <dbReference type="Proteomes" id="UP000596202"/>
    </source>
</evidence>
<evidence type="ECO:0000313" key="1">
    <source>
        <dbReference type="EMBL" id="QQU01991.1"/>
    </source>
</evidence>
<sequence>MFCFVCLSCSSQKDVIPYYSEVLSKNVRIISIDKKRKYYNVKGVDELGDTLVLITKNDKVYSRTNANERSLYKLEIDRFYKLDMIELNPIGRVGEFGKASIIVHNDTLWKGVIRDSKDYSNKYYRVLDVYYKSTDNKSK</sequence>
<organism evidence="1 2">
    <name type="scientific">Myroides odoratus</name>
    <name type="common">Flavobacterium odoratum</name>
    <dbReference type="NCBI Taxonomy" id="256"/>
    <lineage>
        <taxon>Bacteria</taxon>
        <taxon>Pseudomonadati</taxon>
        <taxon>Bacteroidota</taxon>
        <taxon>Flavobacteriia</taxon>
        <taxon>Flavobacteriales</taxon>
        <taxon>Flavobacteriaceae</taxon>
        <taxon>Myroides</taxon>
    </lineage>
</organism>
<proteinExistence type="predicted"/>
<dbReference type="EMBL" id="CP068108">
    <property type="protein sequence ID" value="QQU01991.1"/>
    <property type="molecule type" value="Genomic_DNA"/>
</dbReference>
<name>A0A9Q6Z602_MYROD</name>